<proteinExistence type="predicted"/>
<dbReference type="PANTHER" id="PTHR37549">
    <property type="entry name" value="LIPOPROTEIN LPRI"/>
    <property type="match status" value="1"/>
</dbReference>
<dbReference type="RefSeq" id="WP_244531006.1">
    <property type="nucleotide sequence ID" value="NZ_FPCH01000001.1"/>
</dbReference>
<sequence>MRWIAPAMMAIAIASASAAANAGDYAPLDCAKAKSPAERTICRDYDLGQSEARMATLFAITTSLVPMGQRGDIQDDQRKWLQSRDACGKNIACLQTSYARRIEKLENVMAGIASRGPY</sequence>
<dbReference type="PANTHER" id="PTHR37549:SF1">
    <property type="entry name" value="LIPOPROTEIN LPRI"/>
    <property type="match status" value="1"/>
</dbReference>
<feature type="signal peptide" evidence="1">
    <location>
        <begin position="1"/>
        <end position="22"/>
    </location>
</feature>
<reference evidence="3" key="1">
    <citation type="submission" date="2016-10" db="EMBL/GenBank/DDBJ databases">
        <authorList>
            <person name="Varghese N."/>
            <person name="Submissions S."/>
        </authorList>
    </citation>
    <scope>NUCLEOTIDE SEQUENCE [LARGE SCALE GENOMIC DNA]</scope>
    <source>
        <strain evidence="3">DSM 1565</strain>
    </source>
</reference>
<dbReference type="EMBL" id="FPCH01000001">
    <property type="protein sequence ID" value="SFV25738.1"/>
    <property type="molecule type" value="Genomic_DNA"/>
</dbReference>
<gene>
    <name evidence="2" type="ORF">SAMN04488557_0077</name>
</gene>
<evidence type="ECO:0008006" key="4">
    <source>
        <dbReference type="Google" id="ProtNLM"/>
    </source>
</evidence>
<keyword evidence="1" id="KW-0732">Signal</keyword>
<dbReference type="Proteomes" id="UP000199423">
    <property type="component" value="Unassembled WGS sequence"/>
</dbReference>
<dbReference type="InterPro" id="IPR052755">
    <property type="entry name" value="Lysozyme_Inhibitor_LprI"/>
</dbReference>
<accession>A0A1I7MTL3</accession>
<name>A0A1I7MTL3_9HYPH</name>
<dbReference type="GO" id="GO:0005576">
    <property type="term" value="C:extracellular region"/>
    <property type="evidence" value="ECO:0007669"/>
    <property type="project" value="TreeGrafter"/>
</dbReference>
<dbReference type="AlphaFoldDB" id="A0A1I7MTL3"/>
<evidence type="ECO:0000313" key="3">
    <source>
        <dbReference type="Proteomes" id="UP000199423"/>
    </source>
</evidence>
<evidence type="ECO:0000256" key="1">
    <source>
        <dbReference type="SAM" id="SignalP"/>
    </source>
</evidence>
<protein>
    <recommendedName>
        <fullName evidence="4">Lysozyme inhibitor LprI N-terminal domain-containing protein</fullName>
    </recommendedName>
</protein>
<organism evidence="2 3">
    <name type="scientific">Hyphomicrobium facile</name>
    <dbReference type="NCBI Taxonomy" id="51670"/>
    <lineage>
        <taxon>Bacteria</taxon>
        <taxon>Pseudomonadati</taxon>
        <taxon>Pseudomonadota</taxon>
        <taxon>Alphaproteobacteria</taxon>
        <taxon>Hyphomicrobiales</taxon>
        <taxon>Hyphomicrobiaceae</taxon>
        <taxon>Hyphomicrobium</taxon>
    </lineage>
</organism>
<feature type="chain" id="PRO_5011550740" description="Lysozyme inhibitor LprI N-terminal domain-containing protein" evidence="1">
    <location>
        <begin position="23"/>
        <end position="118"/>
    </location>
</feature>
<evidence type="ECO:0000313" key="2">
    <source>
        <dbReference type="EMBL" id="SFV25738.1"/>
    </source>
</evidence>
<keyword evidence="3" id="KW-1185">Reference proteome</keyword>
<dbReference type="STRING" id="51670.SAMN04488557_0077"/>